<dbReference type="Proteomes" id="UP000222523">
    <property type="component" value="Unassembled WGS sequence"/>
</dbReference>
<reference evidence="1 2" key="1">
    <citation type="submission" date="2015-02" db="EMBL/GenBank/DDBJ databases">
        <title>Nostoc linckia genome annotation.</title>
        <authorList>
            <person name="Zhou Z."/>
        </authorList>
    </citation>
    <scope>NUCLEOTIDE SEQUENCE [LARGE SCALE GENOMIC DNA]</scope>
    <source>
        <strain evidence="2">z7</strain>
    </source>
</reference>
<sequence length="70" mass="8006">MLFQPTYQFIYPATQPQQQAPLLLSESLNEERLPIRLTEGKRAYLSYPSGLNEKDIAILKLQLESLALTL</sequence>
<accession>A0ABX4KDB2</accession>
<dbReference type="EMBL" id="LAHC01000254">
    <property type="protein sequence ID" value="PHJ79760.1"/>
    <property type="molecule type" value="Genomic_DNA"/>
</dbReference>
<name>A0ABX4KDB2_NOSLI</name>
<gene>
    <name evidence="1" type="ORF">VF04_38125</name>
</gene>
<evidence type="ECO:0000313" key="2">
    <source>
        <dbReference type="Proteomes" id="UP000222523"/>
    </source>
</evidence>
<organism evidence="1 2">
    <name type="scientific">Nostoc linckia z7</name>
    <dbReference type="NCBI Taxonomy" id="1628745"/>
    <lineage>
        <taxon>Bacteria</taxon>
        <taxon>Bacillati</taxon>
        <taxon>Cyanobacteriota</taxon>
        <taxon>Cyanophyceae</taxon>
        <taxon>Nostocales</taxon>
        <taxon>Nostocaceae</taxon>
        <taxon>Nostoc</taxon>
    </lineage>
</organism>
<keyword evidence="2" id="KW-1185">Reference proteome</keyword>
<protein>
    <submittedName>
        <fullName evidence="1">Uncharacterized protein</fullName>
    </submittedName>
</protein>
<proteinExistence type="predicted"/>
<evidence type="ECO:0000313" key="1">
    <source>
        <dbReference type="EMBL" id="PHJ79760.1"/>
    </source>
</evidence>
<comment type="caution">
    <text evidence="1">The sequence shown here is derived from an EMBL/GenBank/DDBJ whole genome shotgun (WGS) entry which is preliminary data.</text>
</comment>